<dbReference type="EMBL" id="CP046996">
    <property type="protein sequence ID" value="QGZ99778.1"/>
    <property type="molecule type" value="Genomic_DNA"/>
</dbReference>
<keyword evidence="2" id="KW-0812">Transmembrane</keyword>
<evidence type="ECO:0000256" key="4">
    <source>
        <dbReference type="ARBA" id="ARBA00023136"/>
    </source>
</evidence>
<dbReference type="GO" id="GO:0012505">
    <property type="term" value="C:endomembrane system"/>
    <property type="evidence" value="ECO:0007669"/>
    <property type="project" value="UniProtKB-SubCell"/>
</dbReference>
<reference evidence="6 7" key="1">
    <citation type="submission" date="2019-12" db="EMBL/GenBank/DDBJ databases">
        <title>Sequence classification of anaerobic respiratory reductive dehalogenases: First we see many, then we see few.</title>
        <authorList>
            <person name="Molenda O."/>
            <person name="Puentes Jacome L.A."/>
            <person name="Cao X."/>
            <person name="Nesbo C.L."/>
            <person name="Tang S."/>
            <person name="Morson N."/>
            <person name="Patron J."/>
            <person name="Lomheim L."/>
            <person name="Wishart D.S."/>
            <person name="Edwards E.A."/>
        </authorList>
    </citation>
    <scope>NUCLEOTIDE SEQUENCE [LARGE SCALE GENOMIC DNA]</scope>
    <source>
        <strain evidence="6 7">12DCA</strain>
    </source>
</reference>
<keyword evidence="4" id="KW-0472">Membrane</keyword>
<dbReference type="AlphaFoldDB" id="A0A857DGY3"/>
<sequence>MSDQMRNDHENDHNDFYQSLRKKIKDYFTSEEGKTNKYAEYILIAPDLFHLLCKLTIDKEVNVDDKAKLAIAIAYFVSPIDLIPELFVGPVGFVDDISVAAYVLNTIINNTNPEVVRRHWAGEGDILIKVQEIIKVADNMVGTGLWKKIKEMLSK</sequence>
<evidence type="ECO:0000313" key="7">
    <source>
        <dbReference type="Proteomes" id="UP000430508"/>
    </source>
</evidence>
<evidence type="ECO:0000256" key="1">
    <source>
        <dbReference type="ARBA" id="ARBA00004127"/>
    </source>
</evidence>
<keyword evidence="3" id="KW-1133">Transmembrane helix</keyword>
<evidence type="ECO:0000256" key="3">
    <source>
        <dbReference type="ARBA" id="ARBA00022989"/>
    </source>
</evidence>
<dbReference type="InterPro" id="IPR010652">
    <property type="entry name" value="DUF1232"/>
</dbReference>
<comment type="subcellular location">
    <subcellularLocation>
        <location evidence="1">Endomembrane system</location>
        <topology evidence="1">Multi-pass membrane protein</topology>
    </subcellularLocation>
</comment>
<gene>
    <name evidence="6" type="ORF">GQ588_03505</name>
</gene>
<protein>
    <submittedName>
        <fullName evidence="6">DUF1232 domain-containing protein</fullName>
    </submittedName>
</protein>
<evidence type="ECO:0000259" key="5">
    <source>
        <dbReference type="Pfam" id="PF06803"/>
    </source>
</evidence>
<dbReference type="Pfam" id="PF06803">
    <property type="entry name" value="DUF1232"/>
    <property type="match status" value="1"/>
</dbReference>
<proteinExistence type="predicted"/>
<feature type="domain" description="DUF1232" evidence="5">
    <location>
        <begin position="66"/>
        <end position="101"/>
    </location>
</feature>
<dbReference type="Proteomes" id="UP000430508">
    <property type="component" value="Chromosome"/>
</dbReference>
<name>A0A857DGY3_9FIRM</name>
<dbReference type="RefSeq" id="WP_025205231.1">
    <property type="nucleotide sequence ID" value="NZ_CP046996.1"/>
</dbReference>
<evidence type="ECO:0000313" key="6">
    <source>
        <dbReference type="EMBL" id="QGZ99778.1"/>
    </source>
</evidence>
<accession>A0A857DGY3</accession>
<organism evidence="6 7">
    <name type="scientific">Dehalobacter restrictus</name>
    <dbReference type="NCBI Taxonomy" id="55583"/>
    <lineage>
        <taxon>Bacteria</taxon>
        <taxon>Bacillati</taxon>
        <taxon>Bacillota</taxon>
        <taxon>Clostridia</taxon>
        <taxon>Eubacteriales</taxon>
        <taxon>Desulfitobacteriaceae</taxon>
        <taxon>Dehalobacter</taxon>
    </lineage>
</organism>
<evidence type="ECO:0000256" key="2">
    <source>
        <dbReference type="ARBA" id="ARBA00022692"/>
    </source>
</evidence>